<sequence length="66" mass="7954">MLKDEVINNTKLFYVLYMTVFNLMILHAFLMKGGKKVTESKRFHMNPTHRYDHLTCRKRDSMAFIK</sequence>
<dbReference type="EMBL" id="GEDG01031977">
    <property type="protein sequence ID" value="JAP11069.1"/>
    <property type="molecule type" value="Transcribed_RNA"/>
</dbReference>
<evidence type="ECO:0000256" key="1">
    <source>
        <dbReference type="SAM" id="Phobius"/>
    </source>
</evidence>
<name>A0A0V0GTA4_SOLCH</name>
<accession>A0A0V0GTA4</accession>
<protein>
    <submittedName>
        <fullName evidence="2">Putative ovule protein</fullName>
    </submittedName>
</protein>
<proteinExistence type="predicted"/>
<keyword evidence="1" id="KW-0472">Membrane</keyword>
<dbReference type="AlphaFoldDB" id="A0A0V0GTA4"/>
<evidence type="ECO:0000313" key="2">
    <source>
        <dbReference type="EMBL" id="JAP11069.1"/>
    </source>
</evidence>
<organism evidence="2">
    <name type="scientific">Solanum chacoense</name>
    <name type="common">Chaco potato</name>
    <dbReference type="NCBI Taxonomy" id="4108"/>
    <lineage>
        <taxon>Eukaryota</taxon>
        <taxon>Viridiplantae</taxon>
        <taxon>Streptophyta</taxon>
        <taxon>Embryophyta</taxon>
        <taxon>Tracheophyta</taxon>
        <taxon>Spermatophyta</taxon>
        <taxon>Magnoliopsida</taxon>
        <taxon>eudicotyledons</taxon>
        <taxon>Gunneridae</taxon>
        <taxon>Pentapetalae</taxon>
        <taxon>asterids</taxon>
        <taxon>lamiids</taxon>
        <taxon>Solanales</taxon>
        <taxon>Solanaceae</taxon>
        <taxon>Solanoideae</taxon>
        <taxon>Solaneae</taxon>
        <taxon>Solanum</taxon>
    </lineage>
</organism>
<reference evidence="2" key="1">
    <citation type="submission" date="2015-12" db="EMBL/GenBank/DDBJ databases">
        <title>Gene expression during late stages of embryo sac development: a critical building block for successful pollen-pistil interactions.</title>
        <authorList>
            <person name="Liu Y."/>
            <person name="Joly V."/>
            <person name="Sabar M."/>
            <person name="Matton D.P."/>
        </authorList>
    </citation>
    <scope>NUCLEOTIDE SEQUENCE</scope>
</reference>
<keyword evidence="1" id="KW-0812">Transmembrane</keyword>
<keyword evidence="1" id="KW-1133">Transmembrane helix</keyword>
<feature type="transmembrane region" description="Helical" evidence="1">
    <location>
        <begin position="12"/>
        <end position="31"/>
    </location>
</feature>